<evidence type="ECO:0000256" key="5">
    <source>
        <dbReference type="PROSITE-ProRule" id="PRU00703"/>
    </source>
</evidence>
<dbReference type="InterPro" id="IPR046342">
    <property type="entry name" value="CBS_dom_sf"/>
</dbReference>
<evidence type="ECO:0000256" key="4">
    <source>
        <dbReference type="PIRNR" id="PIRNR004692"/>
    </source>
</evidence>
<dbReference type="InterPro" id="IPR000644">
    <property type="entry name" value="CBS_dom"/>
</dbReference>
<organism evidence="8 9">
    <name type="scientific">Sneathiella marina</name>
    <dbReference type="NCBI Taxonomy" id="2950108"/>
    <lineage>
        <taxon>Bacteria</taxon>
        <taxon>Pseudomonadati</taxon>
        <taxon>Pseudomonadota</taxon>
        <taxon>Alphaproteobacteria</taxon>
        <taxon>Sneathiellales</taxon>
        <taxon>Sneathiellaceae</taxon>
        <taxon>Sneathiella</taxon>
    </lineage>
</organism>
<dbReference type="InterPro" id="IPR050986">
    <property type="entry name" value="GutQ/KpsF_isomerases"/>
</dbReference>
<dbReference type="Pfam" id="PF01380">
    <property type="entry name" value="SIS"/>
    <property type="match status" value="1"/>
</dbReference>
<accession>A0ABY4W3Z5</accession>
<proteinExistence type="inferred from homology"/>
<feature type="domain" description="SIS" evidence="7">
    <location>
        <begin position="47"/>
        <end position="190"/>
    </location>
</feature>
<dbReference type="PANTHER" id="PTHR42745:SF1">
    <property type="entry name" value="ARABINOSE 5-PHOSPHATE ISOMERASE KDSD"/>
    <property type="match status" value="1"/>
</dbReference>
<evidence type="ECO:0000259" key="6">
    <source>
        <dbReference type="PROSITE" id="PS51371"/>
    </source>
</evidence>
<evidence type="ECO:0000256" key="1">
    <source>
        <dbReference type="ARBA" id="ARBA00008165"/>
    </source>
</evidence>
<dbReference type="InterPro" id="IPR004800">
    <property type="entry name" value="KdsD/KpsF-type"/>
</dbReference>
<sequence>MTETTDQVTVGLTKSSRDLQSARHVLTIEADAISQLHQSLDGKFIEALDLISKSTGRVIVSGMGKNGHIGNKIAATLASTGTPAQFVHPGEASHGDLGMITKNDTVLCLSNSGSTKELSDIIAYTRRFDIPLIGIVGKLDSTLGRRADVALVLPAAPEACPMGLAPTTSTTMTLALGDALAVALLERQGFDSSQFHVFHPGGNLGSSLIKVSDIMHTGDAVPLVGGETLMSDALIEISTKSFGCVAVTDDAGTLIGVITDGDLRRHMGPELLNKKTRDVMTENPQTISSRALAGEALAQMNSTGFNGITCLFVTEGKDIQGIVSVHDCLRSGVM</sequence>
<dbReference type="PIRSF" id="PIRSF004692">
    <property type="entry name" value="KdsD_KpsF"/>
    <property type="match status" value="1"/>
</dbReference>
<dbReference type="InterPro" id="IPR035474">
    <property type="entry name" value="SIS_Kpsf"/>
</dbReference>
<dbReference type="Gene3D" id="3.40.50.10490">
    <property type="entry name" value="Glucose-6-phosphate isomerase like protein, domain 1"/>
    <property type="match status" value="1"/>
</dbReference>
<dbReference type="EMBL" id="CP098747">
    <property type="protein sequence ID" value="USG61544.1"/>
    <property type="molecule type" value="Genomic_DNA"/>
</dbReference>
<dbReference type="InterPro" id="IPR046348">
    <property type="entry name" value="SIS_dom_sf"/>
</dbReference>
<feature type="domain" description="CBS" evidence="6">
    <location>
        <begin position="280"/>
        <end position="334"/>
    </location>
</feature>
<gene>
    <name evidence="8" type="ORF">NBZ79_00950</name>
</gene>
<evidence type="ECO:0000256" key="2">
    <source>
        <dbReference type="ARBA" id="ARBA00022737"/>
    </source>
</evidence>
<dbReference type="PANTHER" id="PTHR42745">
    <property type="match status" value="1"/>
</dbReference>
<reference evidence="8" key="1">
    <citation type="submission" date="2022-06" db="EMBL/GenBank/DDBJ databases">
        <title>Sneathiella actinostolidae sp. nov., isolated from a sea anemonein the Western Pacific Ocean.</title>
        <authorList>
            <person name="Wei M.J."/>
        </authorList>
    </citation>
    <scope>NUCLEOTIDE SEQUENCE</scope>
    <source>
        <strain evidence="8">PHK-P5</strain>
    </source>
</reference>
<evidence type="ECO:0000256" key="3">
    <source>
        <dbReference type="ARBA" id="ARBA00023122"/>
    </source>
</evidence>
<dbReference type="RefSeq" id="WP_251934634.1">
    <property type="nucleotide sequence ID" value="NZ_CP098747.1"/>
</dbReference>
<dbReference type="NCBIfam" id="TIGR00393">
    <property type="entry name" value="kpsF"/>
    <property type="match status" value="1"/>
</dbReference>
<evidence type="ECO:0000259" key="7">
    <source>
        <dbReference type="PROSITE" id="PS51464"/>
    </source>
</evidence>
<keyword evidence="9" id="KW-1185">Reference proteome</keyword>
<dbReference type="CDD" id="cd04604">
    <property type="entry name" value="CBS_pair_SIS_assoc"/>
    <property type="match status" value="1"/>
</dbReference>
<evidence type="ECO:0000313" key="9">
    <source>
        <dbReference type="Proteomes" id="UP001056291"/>
    </source>
</evidence>
<dbReference type="CDD" id="cd05014">
    <property type="entry name" value="SIS_Kpsf"/>
    <property type="match status" value="1"/>
</dbReference>
<evidence type="ECO:0000313" key="8">
    <source>
        <dbReference type="EMBL" id="USG61544.1"/>
    </source>
</evidence>
<keyword evidence="3 5" id="KW-0129">CBS domain</keyword>
<dbReference type="Proteomes" id="UP001056291">
    <property type="component" value="Chromosome"/>
</dbReference>
<feature type="domain" description="CBS" evidence="6">
    <location>
        <begin position="215"/>
        <end position="275"/>
    </location>
</feature>
<dbReference type="SUPFAM" id="SSF54631">
    <property type="entry name" value="CBS-domain pair"/>
    <property type="match status" value="1"/>
</dbReference>
<dbReference type="SUPFAM" id="SSF53697">
    <property type="entry name" value="SIS domain"/>
    <property type="match status" value="1"/>
</dbReference>
<name>A0ABY4W3Z5_9PROT</name>
<dbReference type="PROSITE" id="PS51464">
    <property type="entry name" value="SIS"/>
    <property type="match status" value="1"/>
</dbReference>
<dbReference type="PROSITE" id="PS51371">
    <property type="entry name" value="CBS"/>
    <property type="match status" value="2"/>
</dbReference>
<keyword evidence="8" id="KW-0413">Isomerase</keyword>
<dbReference type="GO" id="GO:0016853">
    <property type="term" value="F:isomerase activity"/>
    <property type="evidence" value="ECO:0007669"/>
    <property type="project" value="UniProtKB-KW"/>
</dbReference>
<protein>
    <submittedName>
        <fullName evidence="8">KpsF/GutQ family sugar-phosphate isomerase</fullName>
    </submittedName>
</protein>
<dbReference type="InterPro" id="IPR001347">
    <property type="entry name" value="SIS_dom"/>
</dbReference>
<dbReference type="Gene3D" id="3.10.580.10">
    <property type="entry name" value="CBS-domain"/>
    <property type="match status" value="1"/>
</dbReference>
<dbReference type="Pfam" id="PF00571">
    <property type="entry name" value="CBS"/>
    <property type="match status" value="2"/>
</dbReference>
<keyword evidence="2" id="KW-0677">Repeat</keyword>
<comment type="similarity">
    <text evidence="1 4">Belongs to the SIS family. GutQ/KpsF subfamily.</text>
</comment>